<evidence type="ECO:0000256" key="4">
    <source>
        <dbReference type="ARBA" id="ARBA00022695"/>
    </source>
</evidence>
<dbReference type="CDD" id="cd05398">
    <property type="entry name" value="NT_ClassII-CCAase"/>
    <property type="match status" value="1"/>
</dbReference>
<dbReference type="InterPro" id="IPR006674">
    <property type="entry name" value="HD_domain"/>
</dbReference>
<evidence type="ECO:0000256" key="8">
    <source>
        <dbReference type="ARBA" id="ARBA00022801"/>
    </source>
</evidence>
<feature type="binding site" evidence="12">
    <location>
        <position position="41"/>
    </location>
    <ligand>
        <name>Mg(2+)</name>
        <dbReference type="ChEBI" id="CHEBI:18420"/>
    </ligand>
</feature>
<dbReference type="EC" id="2.7.7.72" evidence="12"/>
<gene>
    <name evidence="12 14" type="primary">cca</name>
    <name evidence="14" type="ORF">MTCD1_02502</name>
</gene>
<evidence type="ECO:0000313" key="15">
    <source>
        <dbReference type="Proteomes" id="UP000197068"/>
    </source>
</evidence>
<evidence type="ECO:0000256" key="2">
    <source>
        <dbReference type="ARBA" id="ARBA00022679"/>
    </source>
</evidence>
<keyword evidence="2 12" id="KW-0808">Transferase</keyword>
<dbReference type="HAMAP" id="MF_01262">
    <property type="entry name" value="CCA_bact_type2"/>
    <property type="match status" value="1"/>
</dbReference>
<dbReference type="Pfam" id="PF12627">
    <property type="entry name" value="PolyA_pol_RNAbd"/>
    <property type="match status" value="1"/>
</dbReference>
<dbReference type="PROSITE" id="PS51831">
    <property type="entry name" value="HD"/>
    <property type="match status" value="1"/>
</dbReference>
<comment type="function">
    <text evidence="12">Catalyzes the addition and repair of the essential 3'-terminal CCA sequence in tRNAs without using a nucleic acid template. Adds these three nucleotides in the order of C, C, and A to the tRNA nucleotide-73, using CTP and ATP as substrates and producing inorganic pyrophosphate. tRNA 3'-terminal CCA addition is required both for tRNA processing and repair. Also involved in tRNA surveillance by mediating tandem CCA addition to generate a CCACCA at the 3' terminus of unstable tRNAs. While stable tRNAs receive only 3'-terminal CCA, unstable tRNAs are marked with CCACCA and rapidly degraded.</text>
</comment>
<comment type="cofactor">
    <cofactor evidence="12">
        <name>Mg(2+)</name>
        <dbReference type="ChEBI" id="CHEBI:18420"/>
    </cofactor>
    <text evidence="12">Magnesium is required for nucleotidyltransferase activity.</text>
</comment>
<evidence type="ECO:0000256" key="6">
    <source>
        <dbReference type="ARBA" id="ARBA00022741"/>
    </source>
</evidence>
<protein>
    <recommendedName>
        <fullName evidence="12">Multifunctional CCA protein</fullName>
    </recommendedName>
    <domain>
        <recommendedName>
            <fullName evidence="12">CCA-adding enzyme</fullName>
            <ecNumber evidence="12">2.7.7.72</ecNumber>
        </recommendedName>
        <alternativeName>
            <fullName evidence="12">CCA tRNA nucleotidyltransferase</fullName>
        </alternativeName>
        <alternativeName>
            <fullName evidence="12">tRNA CCA-pyrophosphorylase</fullName>
        </alternativeName>
        <alternativeName>
            <fullName evidence="12">tRNA adenylyl-/cytidylyl-transferase</fullName>
        </alternativeName>
        <alternativeName>
            <fullName evidence="12">tRNA nucleotidyltransferase</fullName>
        </alternativeName>
        <alternativeName>
            <fullName evidence="12">tRNA-NT</fullName>
        </alternativeName>
    </domain>
    <domain>
        <recommendedName>
            <fullName evidence="12">2'-nucleotidase</fullName>
            <ecNumber evidence="12">3.1.3.-</ecNumber>
        </recommendedName>
    </domain>
    <domain>
        <recommendedName>
            <fullName evidence="12">2',3'-cyclic phosphodiesterase</fullName>
            <ecNumber evidence="12">3.1.4.-</ecNumber>
        </recommendedName>
    </domain>
    <domain>
        <recommendedName>
            <fullName evidence="12">Phosphatase</fullName>
        </recommendedName>
    </domain>
</protein>
<feature type="binding site" evidence="12">
    <location>
        <position position="28"/>
    </location>
    <ligand>
        <name>ATP</name>
        <dbReference type="ChEBI" id="CHEBI:30616"/>
    </ligand>
</feature>
<feature type="binding site" evidence="12">
    <location>
        <position position="31"/>
    </location>
    <ligand>
        <name>CTP</name>
        <dbReference type="ChEBI" id="CHEBI:37563"/>
    </ligand>
</feature>
<dbReference type="SUPFAM" id="SSF81301">
    <property type="entry name" value="Nucleotidyltransferase"/>
    <property type="match status" value="1"/>
</dbReference>
<evidence type="ECO:0000256" key="9">
    <source>
        <dbReference type="ARBA" id="ARBA00022840"/>
    </source>
</evidence>
<keyword evidence="15" id="KW-1185">Reference proteome</keyword>
<feature type="binding site" evidence="12">
    <location>
        <position position="157"/>
    </location>
    <ligand>
        <name>CTP</name>
        <dbReference type="ChEBI" id="CHEBI:37563"/>
    </ligand>
</feature>
<dbReference type="Gene3D" id="3.30.460.10">
    <property type="entry name" value="Beta Polymerase, domain 2"/>
    <property type="match status" value="1"/>
</dbReference>
<dbReference type="InterPro" id="IPR003607">
    <property type="entry name" value="HD/PDEase_dom"/>
</dbReference>
<dbReference type="InterPro" id="IPR002646">
    <property type="entry name" value="PolA_pol_head_dom"/>
</dbReference>
<comment type="catalytic activity">
    <reaction evidence="12">
        <text>a tRNA precursor + 2 CTP + ATP = a tRNA with a 3' CCA end + 3 diphosphate</text>
        <dbReference type="Rhea" id="RHEA:14433"/>
        <dbReference type="Rhea" id="RHEA-COMP:10465"/>
        <dbReference type="Rhea" id="RHEA-COMP:10468"/>
        <dbReference type="ChEBI" id="CHEBI:30616"/>
        <dbReference type="ChEBI" id="CHEBI:33019"/>
        <dbReference type="ChEBI" id="CHEBI:37563"/>
        <dbReference type="ChEBI" id="CHEBI:74896"/>
        <dbReference type="ChEBI" id="CHEBI:83071"/>
        <dbReference type="EC" id="2.7.7.72"/>
    </reaction>
</comment>
<comment type="subunit">
    <text evidence="12">Monomer. Can also form homodimers and oligomers.</text>
</comment>
<keyword evidence="12" id="KW-0511">Multifunctional enzyme</keyword>
<dbReference type="EMBL" id="BDQM01000021">
    <property type="protein sequence ID" value="GAW96879.1"/>
    <property type="molecule type" value="Genomic_DNA"/>
</dbReference>
<evidence type="ECO:0000259" key="13">
    <source>
        <dbReference type="PROSITE" id="PS51831"/>
    </source>
</evidence>
<dbReference type="InterPro" id="IPR043519">
    <property type="entry name" value="NT_sf"/>
</dbReference>
<feature type="binding site" evidence="12">
    <location>
        <position position="31"/>
    </location>
    <ligand>
        <name>ATP</name>
        <dbReference type="ChEBI" id="CHEBI:30616"/>
    </ligand>
</feature>
<comment type="miscellaneous">
    <text evidence="12">A single active site specifically recognizes both ATP and CTP and is responsible for their addition.</text>
</comment>
<dbReference type="Pfam" id="PF01743">
    <property type="entry name" value="PolyA_pol"/>
    <property type="match status" value="1"/>
</dbReference>
<organism evidence="14 15">
    <name type="scientific">Colwellia marinimaniae</name>
    <dbReference type="NCBI Taxonomy" id="1513592"/>
    <lineage>
        <taxon>Bacteria</taxon>
        <taxon>Pseudomonadati</taxon>
        <taxon>Pseudomonadota</taxon>
        <taxon>Gammaproteobacteria</taxon>
        <taxon>Alteromonadales</taxon>
        <taxon>Colwelliaceae</taxon>
        <taxon>Colwellia</taxon>
    </lineage>
</organism>
<dbReference type="PANTHER" id="PTHR47545:SF1">
    <property type="entry name" value="MULTIFUNCTIONAL CCA PROTEIN"/>
    <property type="match status" value="1"/>
</dbReference>
<dbReference type="HAMAP" id="MF_01261">
    <property type="entry name" value="CCA_bact_type1"/>
    <property type="match status" value="1"/>
</dbReference>
<sequence>MSSSFWCPLSSNNSESKNQPLNTYLVGGAVRDKLLNRPVKDKDYLVVGSSVEQMLKLGYQQVGKDFPVFLHPKTKAEYALARTERKQGQGYTGFSCYFAADVTIEQDLQRRDLTVNAMAMTDNGDIIDPYNGQKDLNDRILRHVSDAFIEDPLRVLRVARFAARYYKYGFTIADETLTLMQEISASGELKTLTPERVWQEMQLSLADGGTNTDINSGNPEVFFQVLKQCHALEELWPELAALWGIPNPALWHPEICSGVHTMMVLQQAVLLTETLTDKQSGSLQIASLHDKKTAIRFAALCHDLGKGLTPDNLWPSHKGHEKSGLPLVEKICLQLKVPTHYKQLALKVCEYHLHCHKAFELKASTLLKMFNHLDIWRKPEEFDCFLMACKADFLGRLGFEERPYPQEQYLQAAVKAARQVSAKTFVEQGLQGLAIKEAMAKARLNAIVAVKADCAHLSPTPH</sequence>
<keyword evidence="11 12" id="KW-0694">RNA-binding</keyword>
<keyword evidence="8 12" id="KW-0378">Hydrolase</keyword>
<feature type="binding site" evidence="12">
    <location>
        <position position="28"/>
    </location>
    <ligand>
        <name>CTP</name>
        <dbReference type="ChEBI" id="CHEBI:37563"/>
    </ligand>
</feature>
<comment type="cofactor">
    <cofactor evidence="12">
        <name>Ni(2+)</name>
        <dbReference type="ChEBI" id="CHEBI:49786"/>
    </cofactor>
    <text evidence="12">Nickel for phosphatase activity.</text>
</comment>
<evidence type="ECO:0000256" key="10">
    <source>
        <dbReference type="ARBA" id="ARBA00022842"/>
    </source>
</evidence>
<evidence type="ECO:0000256" key="7">
    <source>
        <dbReference type="ARBA" id="ARBA00022800"/>
    </source>
</evidence>
<keyword evidence="5 12" id="KW-0479">Metal-binding</keyword>
<keyword evidence="1 12" id="KW-0533">Nickel</keyword>
<evidence type="ECO:0000256" key="12">
    <source>
        <dbReference type="HAMAP-Rule" id="MF_01261"/>
    </source>
</evidence>
<keyword evidence="10 12" id="KW-0460">Magnesium</keyword>
<comment type="similarity">
    <text evidence="12">Belongs to the tRNA nucleotidyltransferase/poly(A) polymerase family. Bacterial CCA-adding enzyme type 1 subfamily.</text>
</comment>
<keyword evidence="9 12" id="KW-0067">ATP-binding</keyword>
<dbReference type="CDD" id="cd00077">
    <property type="entry name" value="HDc"/>
    <property type="match status" value="1"/>
</dbReference>
<evidence type="ECO:0000256" key="5">
    <source>
        <dbReference type="ARBA" id="ARBA00022723"/>
    </source>
</evidence>
<feature type="binding site" evidence="12">
    <location>
        <position position="160"/>
    </location>
    <ligand>
        <name>ATP</name>
        <dbReference type="ChEBI" id="CHEBI:30616"/>
    </ligand>
</feature>
<evidence type="ECO:0000256" key="1">
    <source>
        <dbReference type="ARBA" id="ARBA00022596"/>
    </source>
</evidence>
<dbReference type="InterPro" id="IPR050124">
    <property type="entry name" value="tRNA_CCA-adding_enzyme"/>
</dbReference>
<feature type="binding site" evidence="12">
    <location>
        <position position="111"/>
    </location>
    <ligand>
        <name>ATP</name>
        <dbReference type="ChEBI" id="CHEBI:30616"/>
    </ligand>
</feature>
<name>A0ABQ0MWY2_9GAMM</name>
<dbReference type="Pfam" id="PF01966">
    <property type="entry name" value="HD"/>
    <property type="match status" value="1"/>
</dbReference>
<dbReference type="PANTHER" id="PTHR47545">
    <property type="entry name" value="MULTIFUNCTIONAL CCA PROTEIN"/>
    <property type="match status" value="1"/>
</dbReference>
<dbReference type="EC" id="3.1.3.-" evidence="12"/>
<keyword evidence="3 12" id="KW-0819">tRNA processing</keyword>
<proteinExistence type="inferred from homology"/>
<comment type="catalytic activity">
    <reaction evidence="12">
        <text>a tRNA with a 3' CCA end + 2 CTP + ATP = a tRNA with a 3' CCACCA end + 3 diphosphate</text>
        <dbReference type="Rhea" id="RHEA:76235"/>
        <dbReference type="Rhea" id="RHEA-COMP:10468"/>
        <dbReference type="Rhea" id="RHEA-COMP:18655"/>
        <dbReference type="ChEBI" id="CHEBI:30616"/>
        <dbReference type="ChEBI" id="CHEBI:33019"/>
        <dbReference type="ChEBI" id="CHEBI:37563"/>
        <dbReference type="ChEBI" id="CHEBI:83071"/>
        <dbReference type="ChEBI" id="CHEBI:195187"/>
    </reaction>
</comment>
<dbReference type="EC" id="3.1.4.-" evidence="12"/>
<feature type="binding site" evidence="12">
    <location>
        <position position="111"/>
    </location>
    <ligand>
        <name>CTP</name>
        <dbReference type="ChEBI" id="CHEBI:37563"/>
    </ligand>
</feature>
<feature type="binding site" evidence="12">
    <location>
        <position position="43"/>
    </location>
    <ligand>
        <name>Mg(2+)</name>
        <dbReference type="ChEBI" id="CHEBI:18420"/>
    </ligand>
</feature>
<feature type="binding site" evidence="12">
    <location>
        <position position="157"/>
    </location>
    <ligand>
        <name>ATP</name>
        <dbReference type="ChEBI" id="CHEBI:30616"/>
    </ligand>
</feature>
<reference evidence="14 15" key="1">
    <citation type="submission" date="2017-06" db="EMBL/GenBank/DDBJ databases">
        <title>Whole Genome Sequences of Colwellia marinimaniae MTCD1.</title>
        <authorList>
            <person name="Kusumoto H."/>
            <person name="Inoue M."/>
            <person name="Tanikawa K."/>
            <person name="Maeji H."/>
            <person name="Cameron J.H."/>
            <person name="Bartlett D.H."/>
        </authorList>
    </citation>
    <scope>NUCLEOTIDE SEQUENCE [LARGE SCALE GENOMIC DNA]</scope>
    <source>
        <strain evidence="14 15">MTCD1</strain>
    </source>
</reference>
<evidence type="ECO:0000313" key="14">
    <source>
        <dbReference type="EMBL" id="GAW96879.1"/>
    </source>
</evidence>
<keyword evidence="6 12" id="KW-0547">Nucleotide-binding</keyword>
<dbReference type="Proteomes" id="UP000197068">
    <property type="component" value="Unassembled WGS sequence"/>
</dbReference>
<feature type="binding site" evidence="12">
    <location>
        <position position="160"/>
    </location>
    <ligand>
        <name>CTP</name>
        <dbReference type="ChEBI" id="CHEBI:37563"/>
    </ligand>
</feature>
<keyword evidence="4 12" id="KW-0548">Nucleotidyltransferase</keyword>
<feature type="domain" description="HD" evidence="13">
    <location>
        <begin position="257"/>
        <end position="376"/>
    </location>
</feature>
<evidence type="ECO:0000256" key="11">
    <source>
        <dbReference type="ARBA" id="ARBA00022884"/>
    </source>
</evidence>
<comment type="domain">
    <text evidence="12">Comprises two domains: an N-terminal domain containing the nucleotidyltransferase activity and a C-terminal HD domain associated with both phosphodiesterase and phosphatase activities.</text>
</comment>
<evidence type="ECO:0000256" key="3">
    <source>
        <dbReference type="ARBA" id="ARBA00022694"/>
    </source>
</evidence>
<keyword evidence="7 12" id="KW-0692">RNA repair</keyword>
<accession>A0ABQ0MWY2</accession>
<dbReference type="NCBIfam" id="NF008137">
    <property type="entry name" value="PRK10885.1"/>
    <property type="match status" value="1"/>
</dbReference>
<dbReference type="SUPFAM" id="SSF81891">
    <property type="entry name" value="Poly A polymerase C-terminal region-like"/>
    <property type="match status" value="1"/>
</dbReference>
<dbReference type="Gene3D" id="1.10.3090.10">
    <property type="entry name" value="cca-adding enzyme, domain 2"/>
    <property type="match status" value="1"/>
</dbReference>
<comment type="caution">
    <text evidence="14">The sequence shown here is derived from an EMBL/GenBank/DDBJ whole genome shotgun (WGS) entry which is preliminary data.</text>
</comment>
<dbReference type="InterPro" id="IPR032828">
    <property type="entry name" value="PolyA_RNA-bd"/>
</dbReference>
<dbReference type="InterPro" id="IPR012006">
    <property type="entry name" value="CCA_bact"/>
</dbReference>